<keyword evidence="3" id="KW-1185">Reference proteome</keyword>
<evidence type="ECO:0000313" key="3">
    <source>
        <dbReference type="Proteomes" id="UP000186922"/>
    </source>
</evidence>
<feature type="region of interest" description="Disordered" evidence="1">
    <location>
        <begin position="16"/>
        <end position="48"/>
    </location>
</feature>
<organism evidence="2 3">
    <name type="scientific">Ramazzottius varieornatus</name>
    <name type="common">Water bear</name>
    <name type="synonym">Tardigrade</name>
    <dbReference type="NCBI Taxonomy" id="947166"/>
    <lineage>
        <taxon>Eukaryota</taxon>
        <taxon>Metazoa</taxon>
        <taxon>Ecdysozoa</taxon>
        <taxon>Tardigrada</taxon>
        <taxon>Eutardigrada</taxon>
        <taxon>Parachela</taxon>
        <taxon>Hypsibioidea</taxon>
        <taxon>Ramazzottiidae</taxon>
        <taxon>Ramazzottius</taxon>
    </lineage>
</organism>
<evidence type="ECO:0000313" key="2">
    <source>
        <dbReference type="EMBL" id="GAV01686.1"/>
    </source>
</evidence>
<reference evidence="2 3" key="1">
    <citation type="journal article" date="2016" name="Nat. Commun.">
        <title>Extremotolerant tardigrade genome and improved radiotolerance of human cultured cells by tardigrade-unique protein.</title>
        <authorList>
            <person name="Hashimoto T."/>
            <person name="Horikawa D.D."/>
            <person name="Saito Y."/>
            <person name="Kuwahara H."/>
            <person name="Kozuka-Hata H."/>
            <person name="Shin-I T."/>
            <person name="Minakuchi Y."/>
            <person name="Ohishi K."/>
            <person name="Motoyama A."/>
            <person name="Aizu T."/>
            <person name="Enomoto A."/>
            <person name="Kondo K."/>
            <person name="Tanaka S."/>
            <person name="Hara Y."/>
            <person name="Koshikawa S."/>
            <person name="Sagara H."/>
            <person name="Miura T."/>
            <person name="Yokobori S."/>
            <person name="Miyagawa K."/>
            <person name="Suzuki Y."/>
            <person name="Kubo T."/>
            <person name="Oyama M."/>
            <person name="Kohara Y."/>
            <person name="Fujiyama A."/>
            <person name="Arakawa K."/>
            <person name="Katayama T."/>
            <person name="Toyoda A."/>
            <person name="Kunieda T."/>
        </authorList>
    </citation>
    <scope>NUCLEOTIDE SEQUENCE [LARGE SCALE GENOMIC DNA]</scope>
    <source>
        <strain evidence="2 3">YOKOZUNA-1</strain>
    </source>
</reference>
<name>A0A1D1VLI7_RAMVA</name>
<dbReference type="Proteomes" id="UP000186922">
    <property type="component" value="Unassembled WGS sequence"/>
</dbReference>
<protein>
    <submittedName>
        <fullName evidence="2">Uncharacterized protein</fullName>
    </submittedName>
</protein>
<dbReference type="EMBL" id="BDGG01000007">
    <property type="protein sequence ID" value="GAV01686.1"/>
    <property type="molecule type" value="Genomic_DNA"/>
</dbReference>
<feature type="compositionally biased region" description="Polar residues" evidence="1">
    <location>
        <begin position="27"/>
        <end position="41"/>
    </location>
</feature>
<comment type="caution">
    <text evidence="2">The sequence shown here is derived from an EMBL/GenBank/DDBJ whole genome shotgun (WGS) entry which is preliminary data.</text>
</comment>
<proteinExistence type="predicted"/>
<accession>A0A1D1VLI7</accession>
<dbReference type="AlphaFoldDB" id="A0A1D1VLI7"/>
<sequence>MGVSHYAIMTFDAHRTSRDGSYGRSKVPSSTDGNKLQSIDWSASDRNERSHNLLRSLCRNNNTRWHYCPPRQ</sequence>
<evidence type="ECO:0000256" key="1">
    <source>
        <dbReference type="SAM" id="MobiDB-lite"/>
    </source>
</evidence>
<gene>
    <name evidence="2" type="primary">RvY_12359-1</name>
    <name evidence="2" type="synonym">RvY_12359.1</name>
    <name evidence="2" type="ORF">RvY_12359</name>
</gene>